<keyword evidence="3" id="KW-1185">Reference proteome</keyword>
<dbReference type="EMBL" id="NNAY01002372">
    <property type="protein sequence ID" value="OXU21434.1"/>
    <property type="molecule type" value="Genomic_DNA"/>
</dbReference>
<evidence type="ECO:0000256" key="1">
    <source>
        <dbReference type="SAM" id="MobiDB-lite"/>
    </source>
</evidence>
<name>A0A232ESV4_9HYME</name>
<reference evidence="2 3" key="1">
    <citation type="journal article" date="2017" name="Curr. Biol.">
        <title>The Evolution of Venom by Co-option of Single-Copy Genes.</title>
        <authorList>
            <person name="Martinson E.O."/>
            <person name="Mrinalini"/>
            <person name="Kelkar Y.D."/>
            <person name="Chang C.H."/>
            <person name="Werren J.H."/>
        </authorList>
    </citation>
    <scope>NUCLEOTIDE SEQUENCE [LARGE SCALE GENOMIC DNA]</scope>
    <source>
        <strain evidence="2 3">Alberta</strain>
        <tissue evidence="2">Whole body</tissue>
    </source>
</reference>
<accession>A0A232ESV4</accession>
<gene>
    <name evidence="2" type="ORF">TSAR_006136</name>
</gene>
<dbReference type="AlphaFoldDB" id="A0A232ESV4"/>
<sequence>MPSTACSNNSIGSGQFAEKVQAVVRYITTCYNVTAQQQRLNTTRVQNDVELNSSSVARITREKMLVPESSFGRVKESLLTADTEGSLEDAGLESEIERTMSTSSTSSDKIAPDPKDEPEAEAEGEYSYQLMYR</sequence>
<evidence type="ECO:0000313" key="2">
    <source>
        <dbReference type="EMBL" id="OXU21434.1"/>
    </source>
</evidence>
<feature type="region of interest" description="Disordered" evidence="1">
    <location>
        <begin position="82"/>
        <end position="133"/>
    </location>
</feature>
<feature type="compositionally biased region" description="Acidic residues" evidence="1">
    <location>
        <begin position="85"/>
        <end position="94"/>
    </location>
</feature>
<organism evidence="2 3">
    <name type="scientific">Trichomalopsis sarcophagae</name>
    <dbReference type="NCBI Taxonomy" id="543379"/>
    <lineage>
        <taxon>Eukaryota</taxon>
        <taxon>Metazoa</taxon>
        <taxon>Ecdysozoa</taxon>
        <taxon>Arthropoda</taxon>
        <taxon>Hexapoda</taxon>
        <taxon>Insecta</taxon>
        <taxon>Pterygota</taxon>
        <taxon>Neoptera</taxon>
        <taxon>Endopterygota</taxon>
        <taxon>Hymenoptera</taxon>
        <taxon>Apocrita</taxon>
        <taxon>Proctotrupomorpha</taxon>
        <taxon>Chalcidoidea</taxon>
        <taxon>Pteromalidae</taxon>
        <taxon>Pteromalinae</taxon>
        <taxon>Trichomalopsis</taxon>
    </lineage>
</organism>
<dbReference type="Proteomes" id="UP000215335">
    <property type="component" value="Unassembled WGS sequence"/>
</dbReference>
<evidence type="ECO:0000313" key="3">
    <source>
        <dbReference type="Proteomes" id="UP000215335"/>
    </source>
</evidence>
<proteinExistence type="predicted"/>
<protein>
    <submittedName>
        <fullName evidence="2">Uncharacterized protein</fullName>
    </submittedName>
</protein>
<feature type="compositionally biased region" description="Polar residues" evidence="1">
    <location>
        <begin position="99"/>
        <end position="108"/>
    </location>
</feature>
<comment type="caution">
    <text evidence="2">The sequence shown here is derived from an EMBL/GenBank/DDBJ whole genome shotgun (WGS) entry which is preliminary data.</text>
</comment>